<dbReference type="SUPFAM" id="SSF103473">
    <property type="entry name" value="MFS general substrate transporter"/>
    <property type="match status" value="1"/>
</dbReference>
<name>A0A511KIA5_RHOTO</name>
<feature type="transmembrane region" description="Helical" evidence="4">
    <location>
        <begin position="241"/>
        <end position="261"/>
    </location>
</feature>
<feature type="transmembrane region" description="Helical" evidence="4">
    <location>
        <begin position="474"/>
        <end position="496"/>
    </location>
</feature>
<keyword evidence="4" id="KW-0812">Transmembrane</keyword>
<evidence type="ECO:0000313" key="6">
    <source>
        <dbReference type="Proteomes" id="UP000321518"/>
    </source>
</evidence>
<feature type="transmembrane region" description="Helical" evidence="4">
    <location>
        <begin position="273"/>
        <end position="293"/>
    </location>
</feature>
<evidence type="ECO:0000256" key="2">
    <source>
        <dbReference type="ARBA" id="ARBA00006727"/>
    </source>
</evidence>
<feature type="transmembrane region" description="Helical" evidence="4">
    <location>
        <begin position="305"/>
        <end position="325"/>
    </location>
</feature>
<protein>
    <submittedName>
        <fullName evidence="5">MFS monocarboxylate transporter</fullName>
    </submittedName>
</protein>
<dbReference type="Pfam" id="PF07690">
    <property type="entry name" value="MFS_1"/>
    <property type="match status" value="1"/>
</dbReference>
<feature type="region of interest" description="Disordered" evidence="3">
    <location>
        <begin position="1"/>
        <end position="29"/>
    </location>
</feature>
<feature type="region of interest" description="Disordered" evidence="3">
    <location>
        <begin position="108"/>
        <end position="133"/>
    </location>
</feature>
<organism evidence="5 6">
    <name type="scientific">Rhodotorula toruloides</name>
    <name type="common">Yeast</name>
    <name type="synonym">Rhodosporidium toruloides</name>
    <dbReference type="NCBI Taxonomy" id="5286"/>
    <lineage>
        <taxon>Eukaryota</taxon>
        <taxon>Fungi</taxon>
        <taxon>Dikarya</taxon>
        <taxon>Basidiomycota</taxon>
        <taxon>Pucciniomycotina</taxon>
        <taxon>Microbotryomycetes</taxon>
        <taxon>Sporidiobolales</taxon>
        <taxon>Sporidiobolaceae</taxon>
        <taxon>Rhodotorula</taxon>
    </lineage>
</organism>
<dbReference type="PANTHER" id="PTHR11360:SF234">
    <property type="entry name" value="MFS-TYPE TRANSPORTER DBAD-RELATED"/>
    <property type="match status" value="1"/>
</dbReference>
<accession>A0A511KIA5</accession>
<evidence type="ECO:0000256" key="4">
    <source>
        <dbReference type="SAM" id="Phobius"/>
    </source>
</evidence>
<evidence type="ECO:0000313" key="5">
    <source>
        <dbReference type="EMBL" id="GEM10112.1"/>
    </source>
</evidence>
<comment type="caution">
    <text evidence="5">The sequence shown here is derived from an EMBL/GenBank/DDBJ whole genome shotgun (WGS) entry which is preliminary data.</text>
</comment>
<proteinExistence type="inferred from homology"/>
<feature type="transmembrane region" description="Helical" evidence="4">
    <location>
        <begin position="187"/>
        <end position="205"/>
    </location>
</feature>
<reference evidence="5 6" key="1">
    <citation type="submission" date="2019-07" db="EMBL/GenBank/DDBJ databases">
        <title>Rhodotorula toruloides NBRC10032 genome sequencing.</title>
        <authorList>
            <person name="Shida Y."/>
            <person name="Takaku H."/>
            <person name="Ogasawara W."/>
            <person name="Mori K."/>
        </authorList>
    </citation>
    <scope>NUCLEOTIDE SEQUENCE [LARGE SCALE GENOMIC DNA]</scope>
    <source>
        <strain evidence="5 6">NBRC10032</strain>
    </source>
</reference>
<dbReference type="AlphaFoldDB" id="A0A511KIA5"/>
<dbReference type="OrthoDB" id="6499973at2759"/>
<dbReference type="GO" id="GO:0022857">
    <property type="term" value="F:transmembrane transporter activity"/>
    <property type="evidence" value="ECO:0007669"/>
    <property type="project" value="InterPro"/>
</dbReference>
<feature type="compositionally biased region" description="Basic and acidic residues" evidence="3">
    <location>
        <begin position="108"/>
        <end position="125"/>
    </location>
</feature>
<comment type="similarity">
    <text evidence="2">Belongs to the major facilitator superfamily. Monocarboxylate porter (TC 2.A.1.13) family.</text>
</comment>
<dbReference type="PANTHER" id="PTHR11360">
    <property type="entry name" value="MONOCARBOXYLATE TRANSPORTER"/>
    <property type="match status" value="1"/>
</dbReference>
<feature type="transmembrane region" description="Helical" evidence="4">
    <location>
        <begin position="217"/>
        <end position="235"/>
    </location>
</feature>
<keyword evidence="4" id="KW-0472">Membrane</keyword>
<feature type="transmembrane region" description="Helical" evidence="4">
    <location>
        <begin position="146"/>
        <end position="167"/>
    </location>
</feature>
<gene>
    <name evidence="5" type="ORF">Rt10032_c10g4129</name>
</gene>
<sequence>MAPLQDSHTRWAEDELTPPVSPAPSAAVSRTPTLVDLHAHGVAEARAHAGPDEAKGLKDEVKKATAHDGHHHYLPHLHLSPRPNQHLERYYPAEHYEATSEIEWEKAEARRRALEGGADPEKGAEGEASTTVQSGVDDYPDGGFKAWLVVAGAWCVSFTAWGYPNGFGVLLSYWSRKQLSTYAESDIAWIGSFQIAANLFTAVLSGKAFDAGYCKHLLVAGMLVYTAGLFGLSYASTYWQIFLAQGLACGLASGLTFLPACSAVSHYFKKRRMLALGFLATGSSLGGVVYPSMMNKLLYQVGYGWTIRAVGFINLVLISFACFAISSRLPPRPMGSITSFLDFGVFRGEANRAYRVYVLGLYTPLFYSEQYALFNGVRSNIAFYSLAMLNATSVFGRTLPNYFADHYGPLNLLIPATVVSGLMIFFWIPAMMNSAGVIVWSVLFGAFQGAFVAMLPAAIAALTEDMRTVGIRMAMAFLCQSFAALIGTPICGYVISYKDGRAGFIGAGILSGGEVLVGVVFIAYARFAAAKRKGTRWV</sequence>
<dbReference type="InterPro" id="IPR011701">
    <property type="entry name" value="MFS"/>
</dbReference>
<keyword evidence="4" id="KW-1133">Transmembrane helix</keyword>
<dbReference type="InterPro" id="IPR050327">
    <property type="entry name" value="Proton-linked_MCT"/>
</dbReference>
<evidence type="ECO:0000256" key="1">
    <source>
        <dbReference type="ARBA" id="ARBA00004141"/>
    </source>
</evidence>
<feature type="transmembrane region" description="Helical" evidence="4">
    <location>
        <begin position="502"/>
        <end position="527"/>
    </location>
</feature>
<dbReference type="InterPro" id="IPR036259">
    <property type="entry name" value="MFS_trans_sf"/>
</dbReference>
<dbReference type="Proteomes" id="UP000321518">
    <property type="component" value="Unassembled WGS sequence"/>
</dbReference>
<comment type="subcellular location">
    <subcellularLocation>
        <location evidence="1">Membrane</location>
        <topology evidence="1">Multi-pass membrane protein</topology>
    </subcellularLocation>
</comment>
<dbReference type="EMBL" id="BJWK01000010">
    <property type="protein sequence ID" value="GEM10112.1"/>
    <property type="molecule type" value="Genomic_DNA"/>
</dbReference>
<feature type="transmembrane region" description="Helical" evidence="4">
    <location>
        <begin position="438"/>
        <end position="462"/>
    </location>
</feature>
<dbReference type="GO" id="GO:0016020">
    <property type="term" value="C:membrane"/>
    <property type="evidence" value="ECO:0007669"/>
    <property type="project" value="UniProtKB-SubCell"/>
</dbReference>
<evidence type="ECO:0000256" key="3">
    <source>
        <dbReference type="SAM" id="MobiDB-lite"/>
    </source>
</evidence>
<dbReference type="Gene3D" id="1.20.1250.20">
    <property type="entry name" value="MFS general substrate transporter like domains"/>
    <property type="match status" value="2"/>
</dbReference>
<feature type="transmembrane region" description="Helical" evidence="4">
    <location>
        <begin position="412"/>
        <end position="432"/>
    </location>
</feature>